<evidence type="ECO:0000313" key="1">
    <source>
        <dbReference type="EMBL" id="KAH7662049.1"/>
    </source>
</evidence>
<gene>
    <name evidence="1" type="ORF">IHE45_15G105600</name>
</gene>
<keyword evidence="2" id="KW-1185">Reference proteome</keyword>
<sequence>MKERPRERDQGLRKGPWTREEDVVLAEYVKKHGQGNWNAVQHHTKLPRCGKSCRLRWSNHLRPNLKKCPFTLDEENLIILLHARLGNKWARMATQLPGRTDNEIKNYWNTRVKRLRRAGLPLYPPEILQSLNPPPMRFPEGLSGGEEVCMNDIGLGDYGGGEFLYGGLQNHGDWNSSALFDQPATVTGPGAQIEIRNDAGMGVRNPMQHGMEQMMQTNPLQQSITTMMQTNPVLQQSMTVPMMQTNQLVQQGMTVPMMRTNPLMTFPPVITKVDNSMNQPPSNDQLLKVPWKNLPGLFQHFM</sequence>
<dbReference type="Proteomes" id="UP000827976">
    <property type="component" value="Chromosome 15"/>
</dbReference>
<proteinExistence type="predicted"/>
<organism evidence="1 2">
    <name type="scientific">Dioscorea alata</name>
    <name type="common">Purple yam</name>
    <dbReference type="NCBI Taxonomy" id="55571"/>
    <lineage>
        <taxon>Eukaryota</taxon>
        <taxon>Viridiplantae</taxon>
        <taxon>Streptophyta</taxon>
        <taxon>Embryophyta</taxon>
        <taxon>Tracheophyta</taxon>
        <taxon>Spermatophyta</taxon>
        <taxon>Magnoliopsida</taxon>
        <taxon>Liliopsida</taxon>
        <taxon>Dioscoreales</taxon>
        <taxon>Dioscoreaceae</taxon>
        <taxon>Dioscorea</taxon>
    </lineage>
</organism>
<protein>
    <submittedName>
        <fullName evidence="1">Transcription factor Myb domain-containing protein</fullName>
    </submittedName>
</protein>
<name>A0ACB7UNS4_DIOAL</name>
<reference evidence="2" key="1">
    <citation type="journal article" date="2022" name="Nat. Commun.">
        <title>Chromosome evolution and the genetic basis of agronomically important traits in greater yam.</title>
        <authorList>
            <person name="Bredeson J.V."/>
            <person name="Lyons J.B."/>
            <person name="Oniyinde I.O."/>
            <person name="Okereke N.R."/>
            <person name="Kolade O."/>
            <person name="Nnabue I."/>
            <person name="Nwadili C.O."/>
            <person name="Hribova E."/>
            <person name="Parker M."/>
            <person name="Nwogha J."/>
            <person name="Shu S."/>
            <person name="Carlson J."/>
            <person name="Kariba R."/>
            <person name="Muthemba S."/>
            <person name="Knop K."/>
            <person name="Barton G.J."/>
            <person name="Sherwood A.V."/>
            <person name="Lopez-Montes A."/>
            <person name="Asiedu R."/>
            <person name="Jamnadass R."/>
            <person name="Muchugi A."/>
            <person name="Goodstein D."/>
            <person name="Egesi C.N."/>
            <person name="Featherston J."/>
            <person name="Asfaw A."/>
            <person name="Simpson G.G."/>
            <person name="Dolezel J."/>
            <person name="Hendre P.S."/>
            <person name="Van Deynze A."/>
            <person name="Kumar P.L."/>
            <person name="Obidiegwu J.E."/>
            <person name="Bhattacharjee R."/>
            <person name="Rokhsar D.S."/>
        </authorList>
    </citation>
    <scope>NUCLEOTIDE SEQUENCE [LARGE SCALE GENOMIC DNA]</scope>
    <source>
        <strain evidence="2">cv. TDa95/00328</strain>
    </source>
</reference>
<accession>A0ACB7UNS4</accession>
<dbReference type="EMBL" id="CM037025">
    <property type="protein sequence ID" value="KAH7662049.1"/>
    <property type="molecule type" value="Genomic_DNA"/>
</dbReference>
<comment type="caution">
    <text evidence="1">The sequence shown here is derived from an EMBL/GenBank/DDBJ whole genome shotgun (WGS) entry which is preliminary data.</text>
</comment>
<evidence type="ECO:0000313" key="2">
    <source>
        <dbReference type="Proteomes" id="UP000827976"/>
    </source>
</evidence>